<dbReference type="PROSITE" id="PS50943">
    <property type="entry name" value="HTH_CROC1"/>
    <property type="match status" value="1"/>
</dbReference>
<dbReference type="Pfam" id="PF13560">
    <property type="entry name" value="HTH_31"/>
    <property type="match status" value="1"/>
</dbReference>
<evidence type="ECO:0000259" key="2">
    <source>
        <dbReference type="PROSITE" id="PS50943"/>
    </source>
</evidence>
<dbReference type="InterPro" id="IPR023286">
    <property type="entry name" value="ABATE_dom_sf"/>
</dbReference>
<proteinExistence type="predicted"/>
<keyword evidence="4" id="KW-1185">Reference proteome</keyword>
<dbReference type="InterPro" id="IPR010982">
    <property type="entry name" value="Lambda_DNA-bd_dom_sf"/>
</dbReference>
<comment type="caution">
    <text evidence="3">The sequence shown here is derived from an EMBL/GenBank/DDBJ whole genome shotgun (WGS) entry which is preliminary data.</text>
</comment>
<gene>
    <name evidence="3" type="ORF">JW613_33630</name>
</gene>
<feature type="compositionally biased region" description="Pro residues" evidence="1">
    <location>
        <begin position="186"/>
        <end position="200"/>
    </location>
</feature>
<dbReference type="Proteomes" id="UP000721954">
    <property type="component" value="Unassembled WGS sequence"/>
</dbReference>
<name>A0ABS3Y6F9_9ACTN</name>
<dbReference type="GeneID" id="96263561"/>
<dbReference type="EMBL" id="JAFFZM010000035">
    <property type="protein sequence ID" value="MBO8203185.1"/>
    <property type="molecule type" value="Genomic_DNA"/>
</dbReference>
<dbReference type="CDD" id="cd00093">
    <property type="entry name" value="HTH_XRE"/>
    <property type="match status" value="1"/>
</dbReference>
<reference evidence="3 4" key="1">
    <citation type="submission" date="2021-02" db="EMBL/GenBank/DDBJ databases">
        <title>Streptomyces spirodelae sp. nov., isolated from duckweed.</title>
        <authorList>
            <person name="Saimee Y."/>
            <person name="Duangmal K."/>
        </authorList>
    </citation>
    <scope>NUCLEOTIDE SEQUENCE [LARGE SCALE GENOMIC DNA]</scope>
    <source>
        <strain evidence="3 4">DSM 42105</strain>
    </source>
</reference>
<dbReference type="SUPFAM" id="SSF160904">
    <property type="entry name" value="Jann2411-like"/>
    <property type="match status" value="1"/>
</dbReference>
<feature type="compositionally biased region" description="Low complexity" evidence="1">
    <location>
        <begin position="374"/>
        <end position="385"/>
    </location>
</feature>
<feature type="region of interest" description="Disordered" evidence="1">
    <location>
        <begin position="370"/>
        <end position="400"/>
    </location>
</feature>
<dbReference type="SUPFAM" id="SSF47413">
    <property type="entry name" value="lambda repressor-like DNA-binding domains"/>
    <property type="match status" value="1"/>
</dbReference>
<protein>
    <submittedName>
        <fullName evidence="3">Helix-turn-helix transcriptional regulator</fullName>
    </submittedName>
</protein>
<dbReference type="SMART" id="SM00530">
    <property type="entry name" value="HTH_XRE"/>
    <property type="match status" value="1"/>
</dbReference>
<feature type="compositionally biased region" description="Low complexity" evidence="1">
    <location>
        <begin position="201"/>
        <end position="210"/>
    </location>
</feature>
<feature type="compositionally biased region" description="Basic residues" evidence="1">
    <location>
        <begin position="150"/>
        <end position="163"/>
    </location>
</feature>
<organism evidence="3 4">
    <name type="scientific">Streptomyces smyrnaeus</name>
    <dbReference type="NCBI Taxonomy" id="1387713"/>
    <lineage>
        <taxon>Bacteria</taxon>
        <taxon>Bacillati</taxon>
        <taxon>Actinomycetota</taxon>
        <taxon>Actinomycetes</taxon>
        <taxon>Kitasatosporales</taxon>
        <taxon>Streptomycetaceae</taxon>
        <taxon>Streptomyces</taxon>
    </lineage>
</organism>
<dbReference type="RefSeq" id="WP_209214704.1">
    <property type="nucleotide sequence ID" value="NZ_JAFFZM010000035.1"/>
</dbReference>
<sequence length="400" mass="43785">MNSSIRPRPQHCENPDCGRELRQLTHGRPRKYCDDACGKAARSALGSARTSSPSDEEEHRRQLREIADDLARNATALRDQLDHEDLSSSEWMRLLHRTRDVGQDHEDLSTAMVQVTRDRGIPLARLAECWDVTPSHVSRAWPASRFVGRMQRRAERKRQRARRLTSPPAAANAADFPDHTGSAGPPELPPPRPTRPPSPPNAAACTPPAARQTPEEVQAPADQFARALSFLMRDADCTAVALSKKAGVSRSYVSRILAGDRFPSWRITEALVRACGGSTEDIRPLWTAAHDSVYASPRRTVDGTLHTVLRGLYLAASRPPTDSIRSASPALTPADITGLLEGQDVPEWRTVENLVVALRGQPEMVRPLWEDAATHQQPTASSSSHPAPPSTGRLPAAAFG</sequence>
<dbReference type="InterPro" id="IPR001387">
    <property type="entry name" value="Cro/C1-type_HTH"/>
</dbReference>
<accession>A0ABS3Y6F9</accession>
<dbReference type="Gene3D" id="1.10.260.40">
    <property type="entry name" value="lambda repressor-like DNA-binding domains"/>
    <property type="match status" value="1"/>
</dbReference>
<feature type="domain" description="HTH cro/C1-type" evidence="2">
    <location>
        <begin position="241"/>
        <end position="282"/>
    </location>
</feature>
<evidence type="ECO:0000313" key="3">
    <source>
        <dbReference type="EMBL" id="MBO8203185.1"/>
    </source>
</evidence>
<evidence type="ECO:0000256" key="1">
    <source>
        <dbReference type="SAM" id="MobiDB-lite"/>
    </source>
</evidence>
<feature type="region of interest" description="Disordered" evidence="1">
    <location>
        <begin position="150"/>
        <end position="218"/>
    </location>
</feature>
<evidence type="ECO:0000313" key="4">
    <source>
        <dbReference type="Proteomes" id="UP000721954"/>
    </source>
</evidence>